<reference evidence="2 3" key="1">
    <citation type="journal article" date="2018" name="Nat. Ecol. Evol.">
        <title>Pezizomycetes genomes reveal the molecular basis of ectomycorrhizal truffle lifestyle.</title>
        <authorList>
            <person name="Murat C."/>
            <person name="Payen T."/>
            <person name="Noel B."/>
            <person name="Kuo A."/>
            <person name="Morin E."/>
            <person name="Chen J."/>
            <person name="Kohler A."/>
            <person name="Krizsan K."/>
            <person name="Balestrini R."/>
            <person name="Da Silva C."/>
            <person name="Montanini B."/>
            <person name="Hainaut M."/>
            <person name="Levati E."/>
            <person name="Barry K.W."/>
            <person name="Belfiori B."/>
            <person name="Cichocki N."/>
            <person name="Clum A."/>
            <person name="Dockter R.B."/>
            <person name="Fauchery L."/>
            <person name="Guy J."/>
            <person name="Iotti M."/>
            <person name="Le Tacon F."/>
            <person name="Lindquist E.A."/>
            <person name="Lipzen A."/>
            <person name="Malagnac F."/>
            <person name="Mello A."/>
            <person name="Molinier V."/>
            <person name="Miyauchi S."/>
            <person name="Poulain J."/>
            <person name="Riccioni C."/>
            <person name="Rubini A."/>
            <person name="Sitrit Y."/>
            <person name="Splivallo R."/>
            <person name="Traeger S."/>
            <person name="Wang M."/>
            <person name="Zifcakova L."/>
            <person name="Wipf D."/>
            <person name="Zambonelli A."/>
            <person name="Paolocci F."/>
            <person name="Nowrousian M."/>
            <person name="Ottonello S."/>
            <person name="Baldrian P."/>
            <person name="Spatafora J.W."/>
            <person name="Henrissat B."/>
            <person name="Nagy L.G."/>
            <person name="Aury J.M."/>
            <person name="Wincker P."/>
            <person name="Grigoriev I.V."/>
            <person name="Bonfante P."/>
            <person name="Martin F.M."/>
        </authorList>
    </citation>
    <scope>NUCLEOTIDE SEQUENCE [LARGE SCALE GENOMIC DNA]</scope>
    <source>
        <strain evidence="2 3">RN42</strain>
    </source>
</reference>
<accession>A0A3N4HLR9</accession>
<sequence>MPSLSFLLRLCGKPKSRTTTHPISEKTPLPRPASIAQKPITVAASRKSAWPLDEPTAADRTPRVTERPSSSSGDTIDLCKSHSLSPTPAPVEEVITKIESVRPPIQQTPVVPAKEVLYPIDTSPLEDAEVTAQFIALQLKVQSFIQESYIEDCNLRDAEAIIKAIRGYGRHEAFQDVKFPQLLLEAWFWMRMKAAFEKGEMLPAGGLVERVSGELEELTGNLNTNTHLPKRKLLAYQAEQKTKLRELVASVILTLIHWEVQPATFTFIFPTSAGWLEPGKIENIAKRGAMRDSVIDDEEEGRGRFSGGIVVPMLVRRDEMVVSGGVTLVPAWARVQFVTAAEKRWSGTMDMFVREQERGHERGSSW</sequence>
<gene>
    <name evidence="2" type="ORF">BJ508DRAFT_314424</name>
</gene>
<evidence type="ECO:0000256" key="1">
    <source>
        <dbReference type="SAM" id="MobiDB-lite"/>
    </source>
</evidence>
<evidence type="ECO:0000313" key="2">
    <source>
        <dbReference type="EMBL" id="RPA72790.1"/>
    </source>
</evidence>
<name>A0A3N4HLR9_ASCIM</name>
<dbReference type="AlphaFoldDB" id="A0A3N4HLR9"/>
<dbReference type="Proteomes" id="UP000275078">
    <property type="component" value="Unassembled WGS sequence"/>
</dbReference>
<organism evidence="2 3">
    <name type="scientific">Ascobolus immersus RN42</name>
    <dbReference type="NCBI Taxonomy" id="1160509"/>
    <lineage>
        <taxon>Eukaryota</taxon>
        <taxon>Fungi</taxon>
        <taxon>Dikarya</taxon>
        <taxon>Ascomycota</taxon>
        <taxon>Pezizomycotina</taxon>
        <taxon>Pezizomycetes</taxon>
        <taxon>Pezizales</taxon>
        <taxon>Ascobolaceae</taxon>
        <taxon>Ascobolus</taxon>
    </lineage>
</organism>
<dbReference type="EMBL" id="ML119846">
    <property type="protein sequence ID" value="RPA72790.1"/>
    <property type="molecule type" value="Genomic_DNA"/>
</dbReference>
<proteinExistence type="predicted"/>
<keyword evidence="3" id="KW-1185">Reference proteome</keyword>
<feature type="region of interest" description="Disordered" evidence="1">
    <location>
        <begin position="12"/>
        <end position="87"/>
    </location>
</feature>
<protein>
    <submittedName>
        <fullName evidence="2">Uncharacterized protein</fullName>
    </submittedName>
</protein>
<evidence type="ECO:0000313" key="3">
    <source>
        <dbReference type="Proteomes" id="UP000275078"/>
    </source>
</evidence>